<proteinExistence type="predicted"/>
<evidence type="ECO:0000313" key="2">
    <source>
        <dbReference type="EMBL" id="KAL0354213.1"/>
    </source>
</evidence>
<dbReference type="EMBL" id="JACGWK010000005">
    <property type="protein sequence ID" value="KAL0354213.1"/>
    <property type="molecule type" value="Genomic_DNA"/>
</dbReference>
<evidence type="ECO:0000256" key="1">
    <source>
        <dbReference type="SAM" id="SignalP"/>
    </source>
</evidence>
<reference evidence="2" key="2">
    <citation type="journal article" date="2024" name="Plant">
        <title>Genomic evolution and insights into agronomic trait innovations of Sesamum species.</title>
        <authorList>
            <person name="Miao H."/>
            <person name="Wang L."/>
            <person name="Qu L."/>
            <person name="Liu H."/>
            <person name="Sun Y."/>
            <person name="Le M."/>
            <person name="Wang Q."/>
            <person name="Wei S."/>
            <person name="Zheng Y."/>
            <person name="Lin W."/>
            <person name="Duan Y."/>
            <person name="Cao H."/>
            <person name="Xiong S."/>
            <person name="Wang X."/>
            <person name="Wei L."/>
            <person name="Li C."/>
            <person name="Ma Q."/>
            <person name="Ju M."/>
            <person name="Zhao R."/>
            <person name="Li G."/>
            <person name="Mu C."/>
            <person name="Tian Q."/>
            <person name="Mei H."/>
            <person name="Zhang T."/>
            <person name="Gao T."/>
            <person name="Zhang H."/>
        </authorList>
    </citation>
    <scope>NUCLEOTIDE SEQUENCE</scope>
    <source>
        <strain evidence="2">G01</strain>
    </source>
</reference>
<keyword evidence="1" id="KW-0732">Signal</keyword>
<dbReference type="AlphaFoldDB" id="A0AAW2PG54"/>
<protein>
    <submittedName>
        <fullName evidence="2">Uncharacterized protein</fullName>
    </submittedName>
</protein>
<accession>A0AAW2PG54</accession>
<sequence>MDLNFSLYLLLLRCACVRRLRGDWAELREDWGREWQIKGEDAAAGYDISLEATRGELKTARFSISGAPSVPTTIVDGKSSEAI</sequence>
<reference evidence="2" key="1">
    <citation type="submission" date="2020-06" db="EMBL/GenBank/DDBJ databases">
        <authorList>
            <person name="Li T."/>
            <person name="Hu X."/>
            <person name="Zhang T."/>
            <person name="Song X."/>
            <person name="Zhang H."/>
            <person name="Dai N."/>
            <person name="Sheng W."/>
            <person name="Hou X."/>
            <person name="Wei L."/>
        </authorList>
    </citation>
    <scope>NUCLEOTIDE SEQUENCE</scope>
    <source>
        <strain evidence="2">G01</strain>
        <tissue evidence="2">Leaf</tissue>
    </source>
</reference>
<name>A0AAW2PG54_9LAMI</name>
<feature type="chain" id="PRO_5043576403" evidence="1">
    <location>
        <begin position="23"/>
        <end position="83"/>
    </location>
</feature>
<gene>
    <name evidence="2" type="ORF">Sangu_1002600</name>
</gene>
<comment type="caution">
    <text evidence="2">The sequence shown here is derived from an EMBL/GenBank/DDBJ whole genome shotgun (WGS) entry which is preliminary data.</text>
</comment>
<organism evidence="2">
    <name type="scientific">Sesamum angustifolium</name>
    <dbReference type="NCBI Taxonomy" id="2727405"/>
    <lineage>
        <taxon>Eukaryota</taxon>
        <taxon>Viridiplantae</taxon>
        <taxon>Streptophyta</taxon>
        <taxon>Embryophyta</taxon>
        <taxon>Tracheophyta</taxon>
        <taxon>Spermatophyta</taxon>
        <taxon>Magnoliopsida</taxon>
        <taxon>eudicotyledons</taxon>
        <taxon>Gunneridae</taxon>
        <taxon>Pentapetalae</taxon>
        <taxon>asterids</taxon>
        <taxon>lamiids</taxon>
        <taxon>Lamiales</taxon>
        <taxon>Pedaliaceae</taxon>
        <taxon>Sesamum</taxon>
    </lineage>
</organism>
<feature type="signal peptide" evidence="1">
    <location>
        <begin position="1"/>
        <end position="22"/>
    </location>
</feature>